<evidence type="ECO:0000256" key="10">
    <source>
        <dbReference type="RuleBase" id="RU003681"/>
    </source>
</evidence>
<dbReference type="Pfam" id="PF25099">
    <property type="entry name" value="GOLD_PATL1_C"/>
    <property type="match status" value="1"/>
</dbReference>
<keyword evidence="4 10" id="KW-0758">Storage protein</keyword>
<dbReference type="InterPro" id="IPR006044">
    <property type="entry name" value="11S_seedstore_pln"/>
</dbReference>
<dbReference type="Gene3D" id="3.40.525.10">
    <property type="entry name" value="CRAL-TRIO lipid binding domain"/>
    <property type="match status" value="1"/>
</dbReference>
<accession>A0A803PGM5</accession>
<evidence type="ECO:0000256" key="4">
    <source>
        <dbReference type="ARBA" id="ARBA00022761"/>
    </source>
</evidence>
<dbReference type="CDD" id="cd02243">
    <property type="entry name" value="cupin_11S_legumin_C"/>
    <property type="match status" value="1"/>
</dbReference>
<dbReference type="InterPro" id="IPR036273">
    <property type="entry name" value="CRAL/TRIO_N_dom_sf"/>
</dbReference>
<evidence type="ECO:0000256" key="7">
    <source>
        <dbReference type="ARBA" id="ARBA00023157"/>
    </source>
</evidence>
<feature type="region of interest" description="Disordered" evidence="11">
    <location>
        <begin position="1"/>
        <end position="43"/>
    </location>
</feature>
<keyword evidence="7 10" id="KW-1015">Disulfide bond</keyword>
<comment type="function">
    <text evidence="10">Seed storage protein.</text>
</comment>
<dbReference type="PRINTS" id="PR00439">
    <property type="entry name" value="11SGLOBULIN"/>
</dbReference>
<dbReference type="Gramene" id="evm.model.04.2407">
    <property type="protein sequence ID" value="cds.evm.model.04.2407"/>
    <property type="gene ID" value="evm.TU.04.2407"/>
</dbReference>
<evidence type="ECO:0000256" key="3">
    <source>
        <dbReference type="ARBA" id="ARBA00022448"/>
    </source>
</evidence>
<dbReference type="FunFam" id="2.60.120.10:FF:000073">
    <property type="entry name" value="Glycinin G1"/>
    <property type="match status" value="1"/>
</dbReference>
<evidence type="ECO:0000256" key="2">
    <source>
        <dbReference type="ARBA" id="ARBA00007178"/>
    </source>
</evidence>
<dbReference type="Pfam" id="PF00650">
    <property type="entry name" value="CRAL_TRIO"/>
    <property type="match status" value="1"/>
</dbReference>
<dbReference type="InterPro" id="IPR006045">
    <property type="entry name" value="Cupin_1"/>
</dbReference>
<evidence type="ECO:0000256" key="6">
    <source>
        <dbReference type="ARBA" id="ARBA00023136"/>
    </source>
</evidence>
<comment type="subcellular location">
    <subcellularLocation>
        <location evidence="1">Membrane</location>
    </subcellularLocation>
</comment>
<dbReference type="SUPFAM" id="SSF51182">
    <property type="entry name" value="RmlC-like cupins"/>
    <property type="match status" value="1"/>
</dbReference>
<dbReference type="InterPro" id="IPR011074">
    <property type="entry name" value="CRAL/TRIO_N_dom"/>
</dbReference>
<proteinExistence type="inferred from homology"/>
<protein>
    <recommendedName>
        <fullName evidence="9">11S seed storage protein</fullName>
    </recommendedName>
</protein>
<dbReference type="Gene3D" id="2.60.120.10">
    <property type="entry name" value="Jelly Rolls"/>
    <property type="match status" value="2"/>
</dbReference>
<dbReference type="PANTHER" id="PTHR45932:SF3">
    <property type="entry name" value="PATELLIN-4-LIKE"/>
    <property type="match status" value="1"/>
</dbReference>
<dbReference type="GO" id="GO:0045735">
    <property type="term" value="F:nutrient reservoir activity"/>
    <property type="evidence" value="ECO:0007669"/>
    <property type="project" value="UniProtKB-KW"/>
</dbReference>
<dbReference type="SMART" id="SM01100">
    <property type="entry name" value="CRAL_TRIO_N"/>
    <property type="match status" value="1"/>
</dbReference>
<dbReference type="Pfam" id="PF00190">
    <property type="entry name" value="Cupin_1"/>
    <property type="match status" value="2"/>
</dbReference>
<keyword evidence="14" id="KW-1185">Reference proteome</keyword>
<dbReference type="Pfam" id="PF03765">
    <property type="entry name" value="CRAL_TRIO_N"/>
    <property type="match status" value="1"/>
</dbReference>
<comment type="subunit">
    <text evidence="8">Hexamer of two trimers; each subunit is composed of an acidic and a basic chain derived from a single precursor and linked by a disulfide bond.</text>
</comment>
<dbReference type="SUPFAM" id="SSF52087">
    <property type="entry name" value="CRAL/TRIO domain"/>
    <property type="match status" value="1"/>
</dbReference>
<feature type="region of interest" description="Disordered" evidence="11">
    <location>
        <begin position="633"/>
        <end position="663"/>
    </location>
</feature>
<evidence type="ECO:0000256" key="9">
    <source>
        <dbReference type="ARBA" id="ARBA00081374"/>
    </source>
</evidence>
<dbReference type="InterPro" id="IPR056794">
    <property type="entry name" value="PATL1-6_C_GOLD"/>
</dbReference>
<dbReference type="CDD" id="cd02242">
    <property type="entry name" value="cupin_11S_legumin_N"/>
    <property type="match status" value="1"/>
</dbReference>
<evidence type="ECO:0000256" key="1">
    <source>
        <dbReference type="ARBA" id="ARBA00004370"/>
    </source>
</evidence>
<feature type="region of interest" description="Disordered" evidence="11">
    <location>
        <begin position="473"/>
        <end position="496"/>
    </location>
</feature>
<dbReference type="SUPFAM" id="SSF46938">
    <property type="entry name" value="CRAL/TRIO N-terminal domain"/>
    <property type="match status" value="1"/>
</dbReference>
<dbReference type="AlphaFoldDB" id="A0A803PGM5"/>
<dbReference type="GO" id="GO:0008289">
    <property type="term" value="F:lipid binding"/>
    <property type="evidence" value="ECO:0007669"/>
    <property type="project" value="InterPro"/>
</dbReference>
<evidence type="ECO:0000256" key="11">
    <source>
        <dbReference type="SAM" id="MobiDB-lite"/>
    </source>
</evidence>
<dbReference type="Proteomes" id="UP000596661">
    <property type="component" value="Chromosome 4"/>
</dbReference>
<dbReference type="InterPro" id="IPR036865">
    <property type="entry name" value="CRAL-TRIO_dom_sf"/>
</dbReference>
<dbReference type="EMBL" id="UZAU01000407">
    <property type="status" value="NOT_ANNOTATED_CDS"/>
    <property type="molecule type" value="Genomic_DNA"/>
</dbReference>
<comment type="subunit">
    <text evidence="10">Hexamer; each subunit is composed of an acidic and a basic chain derived from a single precursor and linked by a disulfide bond.</text>
</comment>
<name>A0A803PGM5_CANSA</name>
<feature type="compositionally biased region" description="Acidic residues" evidence="11">
    <location>
        <begin position="29"/>
        <end position="43"/>
    </location>
</feature>
<evidence type="ECO:0000256" key="8">
    <source>
        <dbReference type="ARBA" id="ARBA00062468"/>
    </source>
</evidence>
<organism evidence="13 14">
    <name type="scientific">Cannabis sativa</name>
    <name type="common">Hemp</name>
    <name type="synonym">Marijuana</name>
    <dbReference type="NCBI Taxonomy" id="3483"/>
    <lineage>
        <taxon>Eukaryota</taxon>
        <taxon>Viridiplantae</taxon>
        <taxon>Streptophyta</taxon>
        <taxon>Embryophyta</taxon>
        <taxon>Tracheophyta</taxon>
        <taxon>Spermatophyta</taxon>
        <taxon>Magnoliopsida</taxon>
        <taxon>eudicotyledons</taxon>
        <taxon>Gunneridae</taxon>
        <taxon>Pentapetalae</taxon>
        <taxon>rosids</taxon>
        <taxon>fabids</taxon>
        <taxon>Rosales</taxon>
        <taxon>Cannabaceae</taxon>
        <taxon>Cannabis</taxon>
    </lineage>
</organism>
<dbReference type="InterPro" id="IPR001251">
    <property type="entry name" value="CRAL-TRIO_dom"/>
</dbReference>
<dbReference type="PANTHER" id="PTHR45932">
    <property type="entry name" value="PATELLIN-1"/>
    <property type="match status" value="1"/>
</dbReference>
<dbReference type="CDD" id="cd00170">
    <property type="entry name" value="SEC14"/>
    <property type="match status" value="1"/>
</dbReference>
<dbReference type="InterPro" id="IPR044834">
    <property type="entry name" value="PATL"/>
</dbReference>
<dbReference type="GO" id="GO:0043245">
    <property type="term" value="C:extraorganismal space"/>
    <property type="evidence" value="ECO:0007669"/>
    <property type="project" value="UniProtKB-ARBA"/>
</dbReference>
<dbReference type="InterPro" id="IPR011051">
    <property type="entry name" value="RmlC_Cupin_sf"/>
</dbReference>
<reference evidence="13" key="1">
    <citation type="submission" date="2018-11" db="EMBL/GenBank/DDBJ databases">
        <authorList>
            <person name="Grassa J C."/>
        </authorList>
    </citation>
    <scope>NUCLEOTIDE SEQUENCE [LARGE SCALE GENOMIC DNA]</scope>
</reference>
<feature type="compositionally biased region" description="Basic and acidic residues" evidence="11">
    <location>
        <begin position="638"/>
        <end position="660"/>
    </location>
</feature>
<dbReference type="EnsemblPlants" id="evm.model.04.2407">
    <property type="protein sequence ID" value="cds.evm.model.04.2407"/>
    <property type="gene ID" value="evm.TU.04.2407"/>
</dbReference>
<feature type="domain" description="CRAL-TRIO" evidence="12">
    <location>
        <begin position="178"/>
        <end position="341"/>
    </location>
</feature>
<keyword evidence="5 10" id="KW-0708">Seed storage protein</keyword>
<sequence>MAAEAPPGVERQRVSVVEDDSSVENSSVESEEEEDDDFEFINQGDDEELNTNHCIDQMSRKKKKALLEFRCRVEDSILGNYLIEKPPKSLSQEESIKQRAILKETTLWGIPLLPSKSHEGTDFVLLKFLKAKDFKVNEAFNMLRRTLKWRIEYKTNQIIDEKLCPFVDIENGNNKVFYYNSVDKQGRPLCYHSYEAFKDEKFCRDVFGSQEKFNDLLRWRIQVLEKGIEKLSFKNGGVSSILQIIDLKNSPGPAMKELGMFTKKALLLLQDNYPELIHKNIIINVPFWYYVVHILRSRFLTLKTKQKFVFARSSEVTKTLLKFIAAENIPVEYGGLKRENDKDFSSLDEAAVLKIKGNTTVYVKFPVSEVGLTMVWDFTVVGWDVSYKEEFIPDDEGSYKILLQNQNHHKKRVFEVSGFFGVLGWGLAVGRVVRYTIEQNGLHLPSYTNTPQLVYIVKGRGILGVTFPGCPETFEESQRGQGQGQSQGSQPDRHQKLRHVREGDIVAIPAGVAYWSYNNGDQQLVFVSLLDTSNVNNQLDDNPRRFYLAGNPEDEFEQLRREGGRGARFDERIRERSEGRHSSENYRNIFKGFNSRYLEEAFNVDSETVKRLQGQNDDRNSIIRVKGTLDLVSPLRSSQEHQREERYEDERQREIEQERRRMSRGGRYEANGLEETFCSMRLRENIGDPSRADVFTPQAGRISTVNSYNLPILRFLQLSAERGVLYKNAIYTPHWNVNAHSVMYVLRGRARVQVVNHMGQKCFDGEVRQGQIVTVPQNHAVVKQASSDGFEWVSFKTNDNAWVSPLAGRTSVIRALPEAVLANAFQISRDQARNLKYNREETVLLTSSTSSRREDRYERRATA</sequence>
<dbReference type="InterPro" id="IPR022379">
    <property type="entry name" value="11S_seedstore_CS"/>
</dbReference>
<keyword evidence="6" id="KW-0472">Membrane</keyword>
<keyword evidence="3" id="KW-0813">Transport</keyword>
<dbReference type="SMART" id="SM00516">
    <property type="entry name" value="SEC14"/>
    <property type="match status" value="1"/>
</dbReference>
<dbReference type="InterPro" id="IPR014710">
    <property type="entry name" value="RmlC-like_jellyroll"/>
</dbReference>
<dbReference type="GO" id="GO:0034214">
    <property type="term" value="P:protein hexamerization"/>
    <property type="evidence" value="ECO:0007669"/>
    <property type="project" value="UniProtKB-ARBA"/>
</dbReference>
<evidence type="ECO:0000256" key="5">
    <source>
        <dbReference type="ARBA" id="ARBA00023129"/>
    </source>
</evidence>
<reference evidence="13" key="2">
    <citation type="submission" date="2021-03" db="UniProtKB">
        <authorList>
            <consortium name="EnsemblPlants"/>
        </authorList>
    </citation>
    <scope>IDENTIFICATION</scope>
</reference>
<dbReference type="PROSITE" id="PS00305">
    <property type="entry name" value="11S_SEED_STORAGE"/>
    <property type="match status" value="1"/>
</dbReference>
<evidence type="ECO:0000313" key="14">
    <source>
        <dbReference type="Proteomes" id="UP000596661"/>
    </source>
</evidence>
<evidence type="ECO:0000259" key="12">
    <source>
        <dbReference type="PROSITE" id="PS50191"/>
    </source>
</evidence>
<dbReference type="GO" id="GO:0016020">
    <property type="term" value="C:membrane"/>
    <property type="evidence" value="ECO:0007669"/>
    <property type="project" value="UniProtKB-SubCell"/>
</dbReference>
<dbReference type="PROSITE" id="PS50191">
    <property type="entry name" value="CRAL_TRIO"/>
    <property type="match status" value="1"/>
</dbReference>
<comment type="similarity">
    <text evidence="2 10">Belongs to the 11S seed storage protein (globulins) family.</text>
</comment>
<dbReference type="SMART" id="SM00835">
    <property type="entry name" value="Cupin_1"/>
    <property type="match status" value="2"/>
</dbReference>
<evidence type="ECO:0000313" key="13">
    <source>
        <dbReference type="EnsemblPlants" id="cds.evm.model.04.2407"/>
    </source>
</evidence>